<organism evidence="1 2">
    <name type="scientific">Lithospermum erythrorhizon</name>
    <name type="common">Purple gromwell</name>
    <name type="synonym">Lithospermum officinale var. erythrorhizon</name>
    <dbReference type="NCBI Taxonomy" id="34254"/>
    <lineage>
        <taxon>Eukaryota</taxon>
        <taxon>Viridiplantae</taxon>
        <taxon>Streptophyta</taxon>
        <taxon>Embryophyta</taxon>
        <taxon>Tracheophyta</taxon>
        <taxon>Spermatophyta</taxon>
        <taxon>Magnoliopsida</taxon>
        <taxon>eudicotyledons</taxon>
        <taxon>Gunneridae</taxon>
        <taxon>Pentapetalae</taxon>
        <taxon>asterids</taxon>
        <taxon>lamiids</taxon>
        <taxon>Boraginales</taxon>
        <taxon>Boraginaceae</taxon>
        <taxon>Boraginoideae</taxon>
        <taxon>Lithospermeae</taxon>
        <taxon>Lithospermum</taxon>
    </lineage>
</organism>
<dbReference type="EMBL" id="BAABME010011183">
    <property type="protein sequence ID" value="GAA0183365.1"/>
    <property type="molecule type" value="Genomic_DNA"/>
</dbReference>
<keyword evidence="2" id="KW-1185">Reference proteome</keyword>
<comment type="caution">
    <text evidence="1">The sequence shown here is derived from an EMBL/GenBank/DDBJ whole genome shotgun (WGS) entry which is preliminary data.</text>
</comment>
<dbReference type="PANTHER" id="PTHR33240">
    <property type="entry name" value="OS08G0508500 PROTEIN"/>
    <property type="match status" value="1"/>
</dbReference>
<dbReference type="PANTHER" id="PTHR33240:SF15">
    <property type="entry name" value="GAG-PRO-LIKE PROTEIN"/>
    <property type="match status" value="1"/>
</dbReference>
<gene>
    <name evidence="1" type="ORF">LIER_30788</name>
</gene>
<accession>A0AAV3RS81</accession>
<sequence>MVGRIATISRGIYGGRDSRNSRNKYTRIEVCAVVGTQCSTQAITFTYEDCQGLQMPHDDPIGIAPKIAHFIDERMLVHTGSSKDILYLSTFDKLCLPRSMIHPMRIPLTGFTGHSVYPPGVETLTVTMGTGSTSTTIRAHITVVDIP</sequence>
<reference evidence="1 2" key="1">
    <citation type="submission" date="2024-01" db="EMBL/GenBank/DDBJ databases">
        <title>The complete chloroplast genome sequence of Lithospermum erythrorhizon: insights into the phylogenetic relationship among Boraginaceae species and the maternal lineages of purple gromwells.</title>
        <authorList>
            <person name="Okada T."/>
            <person name="Watanabe K."/>
        </authorList>
    </citation>
    <scope>NUCLEOTIDE SEQUENCE [LARGE SCALE GENOMIC DNA]</scope>
</reference>
<evidence type="ECO:0000313" key="1">
    <source>
        <dbReference type="EMBL" id="GAA0183365.1"/>
    </source>
</evidence>
<dbReference type="Proteomes" id="UP001454036">
    <property type="component" value="Unassembled WGS sequence"/>
</dbReference>
<protein>
    <submittedName>
        <fullName evidence="1">Uncharacterized protein</fullName>
    </submittedName>
</protein>
<name>A0AAV3RS81_LITER</name>
<dbReference type="AlphaFoldDB" id="A0AAV3RS81"/>
<proteinExistence type="predicted"/>
<evidence type="ECO:0000313" key="2">
    <source>
        <dbReference type="Proteomes" id="UP001454036"/>
    </source>
</evidence>